<dbReference type="AlphaFoldDB" id="A0A162LCR7"/>
<name>A0A162LCR7_9CLOT</name>
<keyword evidence="2" id="KW-0540">Nuclease</keyword>
<proteinExistence type="predicted"/>
<gene>
    <name evidence="2" type="primary">recJ_1</name>
    <name evidence="2" type="ORF">WY13_00501</name>
</gene>
<feature type="domain" description="DDH" evidence="1">
    <location>
        <begin position="41"/>
        <end position="188"/>
    </location>
</feature>
<evidence type="ECO:0000259" key="1">
    <source>
        <dbReference type="Pfam" id="PF01368"/>
    </source>
</evidence>
<evidence type="ECO:0000313" key="3">
    <source>
        <dbReference type="Proteomes" id="UP000077407"/>
    </source>
</evidence>
<reference evidence="2 3" key="1">
    <citation type="journal article" date="2015" name="Biotechnol. Bioeng.">
        <title>Genome sequence and phenotypic characterization of Caulobacter segnis.</title>
        <authorList>
            <person name="Patel S."/>
            <person name="Fletcher B."/>
            <person name="Scott D.C."/>
            <person name="Ely B."/>
        </authorList>
    </citation>
    <scope>NUCLEOTIDE SEQUENCE [LARGE SCALE GENOMIC DNA]</scope>
    <source>
        <strain evidence="2 3">ERI-2</strain>
    </source>
</reference>
<dbReference type="InterPro" id="IPR001667">
    <property type="entry name" value="DDH_dom"/>
</dbReference>
<dbReference type="Gene3D" id="3.90.1640.30">
    <property type="match status" value="1"/>
</dbReference>
<dbReference type="RefSeq" id="WP_063554119.1">
    <property type="nucleotide sequence ID" value="NZ_LITT01000004.1"/>
</dbReference>
<dbReference type="Pfam" id="PF01368">
    <property type="entry name" value="DHH"/>
    <property type="match status" value="1"/>
</dbReference>
<sequence length="282" mass="32267">MERQKDNIQDFNFLGMHNPFLLKDMEKALKRIIKAVNEREKIVIYGTCDLDGITSVSLMLLVLKYLNADVEYFISDKINDYNIKADIIKNHIKFLGAKLIITAGCGIQSVSQIELCKILGMDVIITDYHKSGENLPKTIIVNPNQKQCTYPFKDLTAVGVTFKLSQAISMYYDMKYISKYLDLVALGIFSRGIDITGENKIMVDEGMYYLKCTNNYGVRALLKVNDISSVNRENVCELSNRMMCSIKNKRYIDNARIAVELFITENMDRAEQIAKYLKNEIV</sequence>
<accession>A0A162LCR7</accession>
<dbReference type="PANTHER" id="PTHR30255:SF2">
    <property type="entry name" value="SINGLE-STRANDED-DNA-SPECIFIC EXONUCLEASE RECJ"/>
    <property type="match status" value="1"/>
</dbReference>
<protein>
    <submittedName>
        <fullName evidence="2">Single-stranded-DNA-specific exonuclease RecJ</fullName>
        <ecNumber evidence="2">3.1.-.-</ecNumber>
    </submittedName>
</protein>
<dbReference type="SUPFAM" id="SSF64182">
    <property type="entry name" value="DHH phosphoesterases"/>
    <property type="match status" value="1"/>
</dbReference>
<dbReference type="OrthoDB" id="1925987at2"/>
<dbReference type="Proteomes" id="UP000077407">
    <property type="component" value="Unassembled WGS sequence"/>
</dbReference>
<dbReference type="GO" id="GO:0004527">
    <property type="term" value="F:exonuclease activity"/>
    <property type="evidence" value="ECO:0007669"/>
    <property type="project" value="UniProtKB-KW"/>
</dbReference>
<dbReference type="InterPro" id="IPR051673">
    <property type="entry name" value="SSDNA_exonuclease_RecJ"/>
</dbReference>
<dbReference type="InterPro" id="IPR038763">
    <property type="entry name" value="DHH_sf"/>
</dbReference>
<organism evidence="2 3">
    <name type="scientific">Clostridium ljungdahlii</name>
    <dbReference type="NCBI Taxonomy" id="1538"/>
    <lineage>
        <taxon>Bacteria</taxon>
        <taxon>Bacillati</taxon>
        <taxon>Bacillota</taxon>
        <taxon>Clostridia</taxon>
        <taxon>Eubacteriales</taxon>
        <taxon>Clostridiaceae</taxon>
        <taxon>Clostridium</taxon>
    </lineage>
</organism>
<keyword evidence="2" id="KW-0269">Exonuclease</keyword>
<dbReference type="EC" id="3.1.-.-" evidence="2"/>
<keyword evidence="2" id="KW-0378">Hydrolase</keyword>
<evidence type="ECO:0000313" key="2">
    <source>
        <dbReference type="EMBL" id="OAA91856.1"/>
    </source>
</evidence>
<dbReference type="PANTHER" id="PTHR30255">
    <property type="entry name" value="SINGLE-STRANDED-DNA-SPECIFIC EXONUCLEASE RECJ"/>
    <property type="match status" value="1"/>
</dbReference>
<comment type="caution">
    <text evidence="2">The sequence shown here is derived from an EMBL/GenBank/DDBJ whole genome shotgun (WGS) entry which is preliminary data.</text>
</comment>
<dbReference type="EMBL" id="LITT01000004">
    <property type="protein sequence ID" value="OAA91856.1"/>
    <property type="molecule type" value="Genomic_DNA"/>
</dbReference>
<dbReference type="PATRIC" id="fig|1538.10.peg.996"/>